<dbReference type="AlphaFoldDB" id="A0A3Q0SY55"/>
<reference evidence="1" key="2">
    <citation type="submission" date="2025-09" db="UniProtKB">
        <authorList>
            <consortium name="Ensembl"/>
        </authorList>
    </citation>
    <scope>IDENTIFICATION</scope>
</reference>
<proteinExistence type="predicted"/>
<name>A0A3Q0SY55_AMPCI</name>
<dbReference type="Proteomes" id="UP000261340">
    <property type="component" value="Unplaced"/>
</dbReference>
<evidence type="ECO:0000313" key="1">
    <source>
        <dbReference type="Ensembl" id="ENSACIP00000028652.1"/>
    </source>
</evidence>
<keyword evidence="2" id="KW-1185">Reference proteome</keyword>
<evidence type="ECO:0000313" key="2">
    <source>
        <dbReference type="Proteomes" id="UP000261340"/>
    </source>
</evidence>
<organism evidence="1 2">
    <name type="scientific">Amphilophus citrinellus</name>
    <name type="common">Midas cichlid</name>
    <name type="synonym">Cichlasoma citrinellum</name>
    <dbReference type="NCBI Taxonomy" id="61819"/>
    <lineage>
        <taxon>Eukaryota</taxon>
        <taxon>Metazoa</taxon>
        <taxon>Chordata</taxon>
        <taxon>Craniata</taxon>
        <taxon>Vertebrata</taxon>
        <taxon>Euteleostomi</taxon>
        <taxon>Actinopterygii</taxon>
        <taxon>Neopterygii</taxon>
        <taxon>Teleostei</taxon>
        <taxon>Neoteleostei</taxon>
        <taxon>Acanthomorphata</taxon>
        <taxon>Ovalentaria</taxon>
        <taxon>Cichlomorphae</taxon>
        <taxon>Cichliformes</taxon>
        <taxon>Cichlidae</taxon>
        <taxon>New World cichlids</taxon>
        <taxon>Cichlasomatinae</taxon>
        <taxon>Heroini</taxon>
        <taxon>Amphilophus</taxon>
    </lineage>
</organism>
<sequence length="80" mass="9063">NVFNEKKKKKNPHLCGTAFKSMLEADLSPSRLWVKRLPSSLAPSQFVSLCENQKKTKKKKANQNRGLVTGLSWCVFRVSV</sequence>
<reference evidence="1" key="1">
    <citation type="submission" date="2025-08" db="UniProtKB">
        <authorList>
            <consortium name="Ensembl"/>
        </authorList>
    </citation>
    <scope>IDENTIFICATION</scope>
</reference>
<protein>
    <submittedName>
        <fullName evidence="1">Uncharacterized protein</fullName>
    </submittedName>
</protein>
<dbReference type="Ensembl" id="ENSACIT00000029410.1">
    <property type="protein sequence ID" value="ENSACIP00000028652.1"/>
    <property type="gene ID" value="ENSACIG00000022180.1"/>
</dbReference>
<accession>A0A3Q0SY55</accession>